<dbReference type="InterPro" id="IPR003675">
    <property type="entry name" value="Rce1/LyrA-like_dom"/>
</dbReference>
<dbReference type="GO" id="GO:0008237">
    <property type="term" value="F:metallopeptidase activity"/>
    <property type="evidence" value="ECO:0007669"/>
    <property type="project" value="UniProtKB-KW"/>
</dbReference>
<evidence type="ECO:0000313" key="4">
    <source>
        <dbReference type="Proteomes" id="UP001060325"/>
    </source>
</evidence>
<feature type="transmembrane region" description="Helical" evidence="1">
    <location>
        <begin position="158"/>
        <end position="178"/>
    </location>
</feature>
<dbReference type="RefSeq" id="WP_255178581.1">
    <property type="nucleotide sequence ID" value="NZ_CP101462.1"/>
</dbReference>
<evidence type="ECO:0000313" key="3">
    <source>
        <dbReference type="EMBL" id="UTT44333.1"/>
    </source>
</evidence>
<feature type="domain" description="CAAX prenyl protease 2/Lysostaphin resistance protein A-like" evidence="2">
    <location>
        <begin position="133"/>
        <end position="220"/>
    </location>
</feature>
<feature type="transmembrane region" description="Helical" evidence="1">
    <location>
        <begin position="45"/>
        <end position="62"/>
    </location>
</feature>
<evidence type="ECO:0000256" key="1">
    <source>
        <dbReference type="SAM" id="Phobius"/>
    </source>
</evidence>
<feature type="transmembrane region" description="Helical" evidence="1">
    <location>
        <begin position="82"/>
        <end position="100"/>
    </location>
</feature>
<keyword evidence="1" id="KW-0472">Membrane</keyword>
<feature type="transmembrane region" description="Helical" evidence="1">
    <location>
        <begin position="198"/>
        <end position="217"/>
    </location>
</feature>
<keyword evidence="1" id="KW-1133">Transmembrane helix</keyword>
<keyword evidence="1" id="KW-0812">Transmembrane</keyword>
<accession>A0ABY5FSB0</accession>
<dbReference type="Pfam" id="PF02517">
    <property type="entry name" value="Rce1-like"/>
    <property type="match status" value="1"/>
</dbReference>
<reference evidence="3" key="1">
    <citation type="submission" date="2022-07" db="EMBL/GenBank/DDBJ databases">
        <title>Complete genome of CX2.</title>
        <authorList>
            <person name="Cao G."/>
        </authorList>
    </citation>
    <scope>NUCLEOTIDE SEQUENCE</scope>
    <source>
        <strain evidence="3">CX2</strain>
    </source>
</reference>
<feature type="transmembrane region" description="Helical" evidence="1">
    <location>
        <begin position="6"/>
        <end position="24"/>
    </location>
</feature>
<dbReference type="EMBL" id="CP101462">
    <property type="protein sequence ID" value="UTT44333.1"/>
    <property type="molecule type" value="Genomic_DNA"/>
</dbReference>
<evidence type="ECO:0000259" key="2">
    <source>
        <dbReference type="Pfam" id="PF02517"/>
    </source>
</evidence>
<proteinExistence type="predicted"/>
<keyword evidence="3" id="KW-0482">Metalloprotease</keyword>
<sequence>MLEQAVFTIILMYLLIVQLFNARLMKPMIEALGRGRVYEQTVKSSWGLSLLLLALVFLFGVPPEAVGLGFAPVEGSMSAWKFFFFTTVLIAVLLAFYLVVKTSPRLRKRLRPYYELEIERLLLPHTDVEAKAWGAVSWTAGVTEEFIFRGVLLYTLSLYIDVSSLMLAFIGGAMFGLAHAYQGVRGILVTGLVGWGLGYLYLAMGVLWPVMVVHALLDLIAGPIHVADSETD</sequence>
<keyword evidence="3" id="KW-0378">Hydrolase</keyword>
<dbReference type="Proteomes" id="UP001060325">
    <property type="component" value="Chromosome"/>
</dbReference>
<gene>
    <name evidence="3" type="ORF">NMQ00_07500</name>
</gene>
<name>A0ABY5FSB0_9BACL</name>
<keyword evidence="3" id="KW-0645">Protease</keyword>
<keyword evidence="4" id="KW-1185">Reference proteome</keyword>
<protein>
    <submittedName>
        <fullName evidence="3">CPBP family intramembrane metalloprotease</fullName>
    </submittedName>
</protein>
<organism evidence="3 4">
    <name type="scientific">Exiguobacterium aurantiacum</name>
    <dbReference type="NCBI Taxonomy" id="33987"/>
    <lineage>
        <taxon>Bacteria</taxon>
        <taxon>Bacillati</taxon>
        <taxon>Bacillota</taxon>
        <taxon>Bacilli</taxon>
        <taxon>Bacillales</taxon>
        <taxon>Bacillales Family XII. Incertae Sedis</taxon>
        <taxon>Exiguobacterium</taxon>
    </lineage>
</organism>